<evidence type="ECO:0000256" key="1">
    <source>
        <dbReference type="SAM" id="MobiDB-lite"/>
    </source>
</evidence>
<protein>
    <recommendedName>
        <fullName evidence="5">DUF4064 domain-containing protein</fullName>
    </recommendedName>
</protein>
<feature type="compositionally biased region" description="Low complexity" evidence="1">
    <location>
        <begin position="82"/>
        <end position="92"/>
    </location>
</feature>
<feature type="region of interest" description="Disordered" evidence="1">
    <location>
        <begin position="1"/>
        <end position="110"/>
    </location>
</feature>
<evidence type="ECO:0000313" key="4">
    <source>
        <dbReference type="Proteomes" id="UP000640489"/>
    </source>
</evidence>
<keyword evidence="2" id="KW-0472">Membrane</keyword>
<dbReference type="RefSeq" id="WP_194704898.1">
    <property type="nucleotide sequence ID" value="NZ_JADKPN010000001.1"/>
</dbReference>
<name>A0A930YB49_9ACTN</name>
<feature type="transmembrane region" description="Helical" evidence="2">
    <location>
        <begin position="172"/>
        <end position="198"/>
    </location>
</feature>
<feature type="compositionally biased region" description="Pro residues" evidence="1">
    <location>
        <begin position="35"/>
        <end position="51"/>
    </location>
</feature>
<sequence length="257" mass="26850">MSENPYGQNPPQQPPQPPQNPYGTGSPAGENPYGQPTPPPSSPTASPPANPSEPSSVPPSSDAPAQPPAENPYAQNPYGSAPYGQTPYPQQPGTGGPLGDGLDMYGRPLGTDERPGGVTAAAWITIVLSGISFLLYGFITLAMLIAKDDVTREIDKAIRDSNSNSNFSAEDAYGVVVGILLVVTVWCLISCVLAVFVLRRSNAARILLVISAVVAGLLSLLGIKSVVSAVPLLGAIAVIVLLFIGGANDWFGRRRRY</sequence>
<feature type="compositionally biased region" description="Low complexity" evidence="1">
    <location>
        <begin position="52"/>
        <end position="64"/>
    </location>
</feature>
<feature type="compositionally biased region" description="Pro residues" evidence="1">
    <location>
        <begin position="11"/>
        <end position="20"/>
    </location>
</feature>
<keyword evidence="2" id="KW-1133">Transmembrane helix</keyword>
<evidence type="ECO:0000256" key="2">
    <source>
        <dbReference type="SAM" id="Phobius"/>
    </source>
</evidence>
<reference evidence="3" key="1">
    <citation type="submission" date="2020-11" db="EMBL/GenBank/DDBJ databases">
        <title>Nocardioides sp. nov., isolated from Soil of Cynanchum wilfordii Hemsley rhizosphere.</title>
        <authorList>
            <person name="Lee J.-S."/>
            <person name="Suh M.K."/>
            <person name="Kim J.-S."/>
        </authorList>
    </citation>
    <scope>NUCLEOTIDE SEQUENCE</scope>
    <source>
        <strain evidence="3">KCTC 19275</strain>
    </source>
</reference>
<keyword evidence="2" id="KW-0812">Transmembrane</keyword>
<feature type="transmembrane region" description="Helical" evidence="2">
    <location>
        <begin position="205"/>
        <end position="223"/>
    </location>
</feature>
<feature type="compositionally biased region" description="Low complexity" evidence="1">
    <location>
        <begin position="1"/>
        <end position="10"/>
    </location>
</feature>
<feature type="transmembrane region" description="Helical" evidence="2">
    <location>
        <begin position="120"/>
        <end position="146"/>
    </location>
</feature>
<comment type="caution">
    <text evidence="3">The sequence shown here is derived from an EMBL/GenBank/DDBJ whole genome shotgun (WGS) entry which is preliminary data.</text>
</comment>
<organism evidence="3 4">
    <name type="scientific">Nocardioides islandensis</name>
    <dbReference type="NCBI Taxonomy" id="433663"/>
    <lineage>
        <taxon>Bacteria</taxon>
        <taxon>Bacillati</taxon>
        <taxon>Actinomycetota</taxon>
        <taxon>Actinomycetes</taxon>
        <taxon>Propionibacteriales</taxon>
        <taxon>Nocardioidaceae</taxon>
        <taxon>Nocardioides</taxon>
    </lineage>
</organism>
<dbReference type="AlphaFoldDB" id="A0A930YB49"/>
<accession>A0A930YB49</accession>
<evidence type="ECO:0000313" key="3">
    <source>
        <dbReference type="EMBL" id="MBF4761696.1"/>
    </source>
</evidence>
<dbReference type="EMBL" id="JADKPN010000001">
    <property type="protein sequence ID" value="MBF4761696.1"/>
    <property type="molecule type" value="Genomic_DNA"/>
</dbReference>
<evidence type="ECO:0008006" key="5">
    <source>
        <dbReference type="Google" id="ProtNLM"/>
    </source>
</evidence>
<keyword evidence="4" id="KW-1185">Reference proteome</keyword>
<feature type="transmembrane region" description="Helical" evidence="2">
    <location>
        <begin position="229"/>
        <end position="251"/>
    </location>
</feature>
<dbReference type="Proteomes" id="UP000640489">
    <property type="component" value="Unassembled WGS sequence"/>
</dbReference>
<proteinExistence type="predicted"/>
<gene>
    <name evidence="3" type="ORF">ISU07_01035</name>
</gene>